<name>A0A0H4P5T1_9BACT</name>
<reference evidence="1 2" key="1">
    <citation type="submission" date="2015-07" db="EMBL/GenBank/DDBJ databases">
        <authorList>
            <person name="Kim K.M."/>
        </authorList>
    </citation>
    <scope>NUCLEOTIDE SEQUENCE [LARGE SCALE GENOMIC DNA]</scope>
    <source>
        <strain evidence="1 2">KCTC 12363</strain>
    </source>
</reference>
<dbReference type="OrthoDB" id="667380at2"/>
<protein>
    <recommendedName>
        <fullName evidence="3">Transcription elongation factor</fullName>
    </recommendedName>
</protein>
<accession>A0A0H4P5T1</accession>
<dbReference type="KEGG" id="camu:CA2015_0317"/>
<dbReference type="PATRIC" id="fig|320787.5.peg.359"/>
<dbReference type="Proteomes" id="UP000036520">
    <property type="component" value="Chromosome"/>
</dbReference>
<dbReference type="EMBL" id="CP012040">
    <property type="protein sequence ID" value="AKP49796.1"/>
    <property type="molecule type" value="Genomic_DNA"/>
</dbReference>
<gene>
    <name evidence="1" type="ORF">CA2015_0317</name>
</gene>
<sequence length="150" mass="16390">MDSTFKKGLKKAVLDLISEKKADFESQLLALQEASNADTKSSMGDKYETGRESINQSRGLVEKQKVLLDRNEKMIEQTSVDTSTTVTTGAMVKIPLGWIWIAASMGKFTFENTDVQVVSADSPLVLALKGKKVGDKVAFRGSTTEILEVV</sequence>
<evidence type="ECO:0000313" key="2">
    <source>
        <dbReference type="Proteomes" id="UP000036520"/>
    </source>
</evidence>
<evidence type="ECO:0008006" key="3">
    <source>
        <dbReference type="Google" id="ProtNLM"/>
    </source>
</evidence>
<dbReference type="AlphaFoldDB" id="A0A0H4P5T1"/>
<organism evidence="1 2">
    <name type="scientific">Cyclobacterium amurskyense</name>
    <dbReference type="NCBI Taxonomy" id="320787"/>
    <lineage>
        <taxon>Bacteria</taxon>
        <taxon>Pseudomonadati</taxon>
        <taxon>Bacteroidota</taxon>
        <taxon>Cytophagia</taxon>
        <taxon>Cytophagales</taxon>
        <taxon>Cyclobacteriaceae</taxon>
        <taxon>Cyclobacterium</taxon>
    </lineage>
</organism>
<evidence type="ECO:0000313" key="1">
    <source>
        <dbReference type="EMBL" id="AKP49796.1"/>
    </source>
</evidence>
<dbReference type="RefSeq" id="WP_048640298.1">
    <property type="nucleotide sequence ID" value="NZ_CP012040.1"/>
</dbReference>
<dbReference type="STRING" id="320787.CA2015_0317"/>
<keyword evidence="2" id="KW-1185">Reference proteome</keyword>
<proteinExistence type="predicted"/>